<dbReference type="Gramene" id="Bra040993.1">
    <property type="protein sequence ID" value="Bra040993.1-P"/>
    <property type="gene ID" value="Bra040993"/>
</dbReference>
<reference evidence="2" key="3">
    <citation type="submission" date="2023-03" db="UniProtKB">
        <authorList>
            <consortium name="EnsemblPlants"/>
        </authorList>
    </citation>
    <scope>IDENTIFICATION</scope>
    <source>
        <strain evidence="2">cv. Chiifu-401-42</strain>
    </source>
</reference>
<dbReference type="AlphaFoldDB" id="M4FIR4"/>
<reference evidence="3" key="1">
    <citation type="journal article" date="2011" name="Nat. Genet.">
        <title>The genome of the mesopolyploid crop species Brassica rapa.</title>
        <authorList>
            <consortium name="Brassica rapa Genome Sequencing Project Consortium"/>
            <person name="Wang X."/>
            <person name="Wang H."/>
            <person name="Wang J."/>
            <person name="Sun R."/>
            <person name="Wu J."/>
            <person name="Liu S."/>
            <person name="Bai Y."/>
            <person name="Mun J.H."/>
            <person name="Bancroft I."/>
            <person name="Cheng F."/>
            <person name="Huang S."/>
            <person name="Li X."/>
            <person name="Hua W."/>
            <person name="Wang J."/>
            <person name="Wang X."/>
            <person name="Freeling M."/>
            <person name="Pires J.C."/>
            <person name="Paterson A.H."/>
            <person name="Chalhoub B."/>
            <person name="Wang B."/>
            <person name="Hayward A."/>
            <person name="Sharpe A.G."/>
            <person name="Park B.S."/>
            <person name="Weisshaar B."/>
            <person name="Liu B."/>
            <person name="Li B."/>
            <person name="Liu B."/>
            <person name="Tong C."/>
            <person name="Song C."/>
            <person name="Duran C."/>
            <person name="Peng C."/>
            <person name="Geng C."/>
            <person name="Koh C."/>
            <person name="Lin C."/>
            <person name="Edwards D."/>
            <person name="Mu D."/>
            <person name="Shen D."/>
            <person name="Soumpourou E."/>
            <person name="Li F."/>
            <person name="Fraser F."/>
            <person name="Conant G."/>
            <person name="Lassalle G."/>
            <person name="King G.J."/>
            <person name="Bonnema G."/>
            <person name="Tang H."/>
            <person name="Wang H."/>
            <person name="Belcram H."/>
            <person name="Zhou H."/>
            <person name="Hirakawa H."/>
            <person name="Abe H."/>
            <person name="Guo H."/>
            <person name="Wang H."/>
            <person name="Jin H."/>
            <person name="Parkin I.A."/>
            <person name="Batley J."/>
            <person name="Kim J.S."/>
            <person name="Just J."/>
            <person name="Li J."/>
            <person name="Xu J."/>
            <person name="Deng J."/>
            <person name="Kim J.A."/>
            <person name="Li J."/>
            <person name="Yu J."/>
            <person name="Meng J."/>
            <person name="Wang J."/>
            <person name="Min J."/>
            <person name="Poulain J."/>
            <person name="Wang J."/>
            <person name="Hatakeyama K."/>
            <person name="Wu K."/>
            <person name="Wang L."/>
            <person name="Fang L."/>
            <person name="Trick M."/>
            <person name="Links M.G."/>
            <person name="Zhao M."/>
            <person name="Jin M."/>
            <person name="Ramchiary N."/>
            <person name="Drou N."/>
            <person name="Berkman P.J."/>
            <person name="Cai Q."/>
            <person name="Huang Q."/>
            <person name="Li R."/>
            <person name="Tabata S."/>
            <person name="Cheng S."/>
            <person name="Zhang S."/>
            <person name="Zhang S."/>
            <person name="Huang S."/>
            <person name="Sato S."/>
            <person name="Sun S."/>
            <person name="Kwon S.J."/>
            <person name="Choi S.R."/>
            <person name="Lee T.H."/>
            <person name="Fan W."/>
            <person name="Zhao X."/>
            <person name="Tan X."/>
            <person name="Xu X."/>
            <person name="Wang Y."/>
            <person name="Qiu Y."/>
            <person name="Yin Y."/>
            <person name="Li Y."/>
            <person name="Du Y."/>
            <person name="Liao Y."/>
            <person name="Lim Y."/>
            <person name="Narusaka Y."/>
            <person name="Wang Y."/>
            <person name="Wang Z."/>
            <person name="Li Z."/>
            <person name="Wang Z."/>
            <person name="Xiong Z."/>
            <person name="Zhang Z."/>
        </authorList>
    </citation>
    <scope>NUCLEOTIDE SEQUENCE [LARGE SCALE GENOMIC DNA]</scope>
    <source>
        <strain evidence="3">cv. Chiifu-401-42</strain>
    </source>
</reference>
<dbReference type="Proteomes" id="UP000011750">
    <property type="component" value="Unassembled WGS sequence"/>
</dbReference>
<evidence type="ECO:0000313" key="3">
    <source>
        <dbReference type="Proteomes" id="UP000011750"/>
    </source>
</evidence>
<dbReference type="EnsemblPlants" id="Bra040993.1">
    <property type="protein sequence ID" value="Bra040993.1-P"/>
    <property type="gene ID" value="Bra040993"/>
</dbReference>
<proteinExistence type="predicted"/>
<dbReference type="HOGENOM" id="CLU_019862_1_1_1"/>
<reference evidence="3" key="2">
    <citation type="journal article" date="2018" name="Hortic Res">
        <title>Improved Brassica rapa reference genome by single-molecule sequencing and chromosome conformation capture technologies.</title>
        <authorList>
            <person name="Zhang L."/>
            <person name="Cai X."/>
            <person name="Wu J."/>
            <person name="Liu M."/>
            <person name="Grob S."/>
            <person name="Cheng F."/>
            <person name="Liang J."/>
            <person name="Cai C."/>
            <person name="Liu Z."/>
            <person name="Liu B."/>
            <person name="Wang F."/>
            <person name="Li S."/>
            <person name="Liu F."/>
            <person name="Li X."/>
            <person name="Cheng L."/>
            <person name="Yang W."/>
            <person name="Li M.H."/>
            <person name="Grossniklaus U."/>
            <person name="Zheng H."/>
            <person name="Wang X."/>
        </authorList>
    </citation>
    <scope>NUCLEOTIDE SEQUENCE [LARGE SCALE GENOMIC DNA]</scope>
    <source>
        <strain evidence="3">cv. Chiifu-401-42</strain>
    </source>
</reference>
<evidence type="ECO:0000313" key="2">
    <source>
        <dbReference type="EnsemblPlants" id="Bra040993.1-P"/>
    </source>
</evidence>
<protein>
    <submittedName>
        <fullName evidence="2">Uncharacterized protein</fullName>
    </submittedName>
</protein>
<keyword evidence="3" id="KW-1185">Reference proteome</keyword>
<dbReference type="InParanoid" id="M4FIR4"/>
<accession>M4FIR4</accession>
<organism evidence="2 3">
    <name type="scientific">Brassica campestris</name>
    <name type="common">Field mustard</name>
    <dbReference type="NCBI Taxonomy" id="3711"/>
    <lineage>
        <taxon>Eukaryota</taxon>
        <taxon>Viridiplantae</taxon>
        <taxon>Streptophyta</taxon>
        <taxon>Embryophyta</taxon>
        <taxon>Tracheophyta</taxon>
        <taxon>Spermatophyta</taxon>
        <taxon>Magnoliopsida</taxon>
        <taxon>eudicotyledons</taxon>
        <taxon>Gunneridae</taxon>
        <taxon>Pentapetalae</taxon>
        <taxon>rosids</taxon>
        <taxon>malvids</taxon>
        <taxon>Brassicales</taxon>
        <taxon>Brassicaceae</taxon>
        <taxon>Brassiceae</taxon>
        <taxon>Brassica</taxon>
    </lineage>
</organism>
<name>M4FIR4_BRACM</name>
<evidence type="ECO:0000256" key="1">
    <source>
        <dbReference type="SAM" id="MobiDB-lite"/>
    </source>
</evidence>
<feature type="compositionally biased region" description="Polar residues" evidence="1">
    <location>
        <begin position="191"/>
        <end position="200"/>
    </location>
</feature>
<feature type="region of interest" description="Disordered" evidence="1">
    <location>
        <begin position="174"/>
        <end position="200"/>
    </location>
</feature>
<sequence length="434" mass="48815">MYMNRRKGQVESKTVVIKKDLLPFTNLIELKSIGANQNGDQDVLNNLTDVRSSDRTGHTDRAVQRMSRLELWLEPRPDDRFPRIQAFLPRPTRHSKTHGRARLDFYHARLDKDHARLDLDQARLSLGGEETECGNRNLHLRDLLRKGPFLWTSFTPKRVRKALRFAHPGLALGVETGRDSEPDDQGPDTAPTVTTGLNSSNGKDIDLGDIEFSVDDSMLPGWDSELAYGDGSGTSEIPIPNFDDFFADLPSDFDASPPTNESGRPKVVAEGSRIINGGLNLLGSALEVSHREAMVYRFKAEKAERDLARMQGEMLERDAQLPRDHARTIRKAKRKGKREIIEAMKNLGSLWKTQAEDYIFEKELRVMKDGMKDHAHAEALIPPINGRIQGFWDPIPVSPDTVETTTEFPGDCEKVDRPTDAFGALLSGNFYFDP</sequence>